<dbReference type="EMBL" id="JBIMPR010000027">
    <property type="protein sequence ID" value="MFH5776942.1"/>
    <property type="molecule type" value="Genomic_DNA"/>
</dbReference>
<comment type="caution">
    <text evidence="3">The sequence shown here is derived from an EMBL/GenBank/DDBJ whole genome shotgun (WGS) entry which is preliminary data.</text>
</comment>
<feature type="region of interest" description="Disordered" evidence="2">
    <location>
        <begin position="85"/>
        <end position="167"/>
    </location>
</feature>
<dbReference type="Proteomes" id="UP001609376">
    <property type="component" value="Unassembled WGS sequence"/>
</dbReference>
<dbReference type="RefSeq" id="WP_395135952.1">
    <property type="nucleotide sequence ID" value="NZ_JBIMPR010000027.1"/>
</dbReference>
<evidence type="ECO:0000256" key="1">
    <source>
        <dbReference type="SAM" id="Coils"/>
    </source>
</evidence>
<evidence type="ECO:0000313" key="4">
    <source>
        <dbReference type="Proteomes" id="UP001609376"/>
    </source>
</evidence>
<sequence>MAETELERAEKRYAQAKARLQALKNREAAKERKLDTRRKVILGGALIDLAARDSNAAAMLDRLIRNLPREQDRVTFAGWNVRTAAMGPAGDTKDDAGCGSATQVDAVPADRADETDAREGTNTDDSGAAGAGGAAAAGLHDPNQQYRDRLQRLASGMRDQKGDGGRQ</sequence>
<feature type="compositionally biased region" description="Basic and acidic residues" evidence="2">
    <location>
        <begin position="108"/>
        <end position="121"/>
    </location>
</feature>
<gene>
    <name evidence="3" type="ORF">ACHFJ0_22085</name>
</gene>
<keyword evidence="1" id="KW-0175">Coiled coil</keyword>
<feature type="coiled-coil region" evidence="1">
    <location>
        <begin position="6"/>
        <end position="33"/>
    </location>
</feature>
<accession>A0ABW7LUR7</accession>
<name>A0ABW7LUR7_9RHOB</name>
<protein>
    <recommendedName>
        <fullName evidence="5">Mobilization protein</fullName>
    </recommendedName>
</protein>
<evidence type="ECO:0000313" key="3">
    <source>
        <dbReference type="EMBL" id="MFH5776942.1"/>
    </source>
</evidence>
<organism evidence="3 4">
    <name type="scientific">Paracoccus broussonetiae subsp. drimophilus</name>
    <dbReference type="NCBI Taxonomy" id="3373869"/>
    <lineage>
        <taxon>Bacteria</taxon>
        <taxon>Pseudomonadati</taxon>
        <taxon>Pseudomonadota</taxon>
        <taxon>Alphaproteobacteria</taxon>
        <taxon>Rhodobacterales</taxon>
        <taxon>Paracoccaceae</taxon>
        <taxon>Paracoccus</taxon>
        <taxon>Paracoccus broussonetiae</taxon>
    </lineage>
</organism>
<proteinExistence type="predicted"/>
<reference evidence="3 4" key="1">
    <citation type="submission" date="2024-10" db="EMBL/GenBank/DDBJ databases">
        <title>Paracoccus drimophilus sp. nov., a novel bacterium from corn roots in Hunan.</title>
        <authorList>
            <person name="Li X."/>
        </authorList>
    </citation>
    <scope>NUCLEOTIDE SEQUENCE [LARGE SCALE GENOMIC DNA]</scope>
    <source>
        <strain evidence="3 4">NGMCC 1.201697</strain>
    </source>
</reference>
<keyword evidence="4" id="KW-1185">Reference proteome</keyword>
<evidence type="ECO:0000256" key="2">
    <source>
        <dbReference type="SAM" id="MobiDB-lite"/>
    </source>
</evidence>
<evidence type="ECO:0008006" key="5">
    <source>
        <dbReference type="Google" id="ProtNLM"/>
    </source>
</evidence>
<feature type="compositionally biased region" description="Basic and acidic residues" evidence="2">
    <location>
        <begin position="158"/>
        <end position="167"/>
    </location>
</feature>